<evidence type="ECO:0000256" key="7">
    <source>
        <dbReference type="SAM" id="Phobius"/>
    </source>
</evidence>
<dbReference type="PROSITE" id="PS00086">
    <property type="entry name" value="CYTOCHROME_P450"/>
    <property type="match status" value="1"/>
</dbReference>
<keyword evidence="2 5" id="KW-0479">Metal-binding</keyword>
<evidence type="ECO:0000256" key="3">
    <source>
        <dbReference type="ARBA" id="ARBA00023002"/>
    </source>
</evidence>
<dbReference type="HOGENOM" id="CLU_001570_2_1_1"/>
<dbReference type="Pfam" id="PF00067">
    <property type="entry name" value="p450"/>
    <property type="match status" value="1"/>
</dbReference>
<dbReference type="EMBL" id="EQ962653">
    <property type="protein sequence ID" value="EED21294.1"/>
    <property type="molecule type" value="Genomic_DNA"/>
</dbReference>
<dbReference type="OMA" id="WYSNRPP"/>
<dbReference type="InParanoid" id="B8M0J7"/>
<keyword evidence="9" id="KW-1185">Reference proteome</keyword>
<dbReference type="Gene3D" id="1.10.630.10">
    <property type="entry name" value="Cytochrome P450"/>
    <property type="match status" value="1"/>
</dbReference>
<gene>
    <name evidence="8" type="ORF">TSTA_085250</name>
</gene>
<accession>B8M0J7</accession>
<dbReference type="GO" id="GO:0004497">
    <property type="term" value="F:monooxygenase activity"/>
    <property type="evidence" value="ECO:0007669"/>
    <property type="project" value="UniProtKB-KW"/>
</dbReference>
<dbReference type="InterPro" id="IPR001128">
    <property type="entry name" value="Cyt_P450"/>
</dbReference>
<comment type="cofactor">
    <cofactor evidence="5">
        <name>heme</name>
        <dbReference type="ChEBI" id="CHEBI:30413"/>
    </cofactor>
</comment>
<dbReference type="OrthoDB" id="1470350at2759"/>
<dbReference type="InterPro" id="IPR050364">
    <property type="entry name" value="Cytochrome_P450_fung"/>
</dbReference>
<dbReference type="RefSeq" id="XP_002478257.1">
    <property type="nucleotide sequence ID" value="XM_002478212.1"/>
</dbReference>
<evidence type="ECO:0000313" key="9">
    <source>
        <dbReference type="Proteomes" id="UP000001745"/>
    </source>
</evidence>
<dbReference type="GO" id="GO:0016705">
    <property type="term" value="F:oxidoreductase activity, acting on paired donors, with incorporation or reduction of molecular oxygen"/>
    <property type="evidence" value="ECO:0007669"/>
    <property type="project" value="InterPro"/>
</dbReference>
<name>B8M0J7_TALSN</name>
<dbReference type="Proteomes" id="UP000001745">
    <property type="component" value="Unassembled WGS sequence"/>
</dbReference>
<keyword evidence="5 6" id="KW-0349">Heme</keyword>
<sequence length="572" mass="65476">MLVGPDGRGYRISAPVERWAFYCGDIVSFFSLQKTNGSMLYSLLAVSLVSIFVVFVTSKLRSRNRPPLPPGPKGLPLIGHLRAIASDKHKYWYQIGQEYGPLASVKVGHLTFIIINSHDVAHDLIVKRFANYSGRARTPFIEILDESKDWTSKFILTRQYGPEYRLHRRMLESGMTAAYATRFHGLMELETCQLLNDLLEDKDSRTNGMNSVLLFKHIERVQTSFVIGGTYGFRTPHRLDPNLTTIIKSSHDSNDIAVSQTLLNFFPSLKYLPKSLSPYYKAAAKVREYTSPWVHGHLITALERPGWNLAKQSYAIGMKEGSTPREVEVNLETNVYGGIETSPRELMWVVVAAITQRDVVRKVQAQLDEVVGPNRLPNFVDRPKLTYVDAFLREVMRWRPIMADSIPHRVEKDDVYNGFLIPANALIMPNAWGINRDTKYFGDDVEEFIPERWFTNRDVKKGTLRNDLPTPVFGYGRRTCAGKRIAEDGMYMQMARLLWAFDFQEVDGEPVDPTADLRHTFTVPPAPFKVKFMPRRKTVREVVTKEWRACETDVPKLLGEMDNHFFDMKTVD</sequence>
<dbReference type="PhylomeDB" id="B8M0J7"/>
<keyword evidence="3 6" id="KW-0560">Oxidoreductase</keyword>
<evidence type="ECO:0000256" key="1">
    <source>
        <dbReference type="ARBA" id="ARBA00010617"/>
    </source>
</evidence>
<dbReference type="InterPro" id="IPR017972">
    <property type="entry name" value="Cyt_P450_CS"/>
</dbReference>
<dbReference type="SUPFAM" id="SSF48264">
    <property type="entry name" value="Cytochrome P450"/>
    <property type="match status" value="1"/>
</dbReference>
<dbReference type="GeneID" id="8106131"/>
<dbReference type="eggNOG" id="KOG0156">
    <property type="taxonomic scope" value="Eukaryota"/>
</dbReference>
<evidence type="ECO:0000256" key="5">
    <source>
        <dbReference type="PIRSR" id="PIRSR602401-1"/>
    </source>
</evidence>
<dbReference type="STRING" id="441959.B8M0J7"/>
<dbReference type="PANTHER" id="PTHR46300">
    <property type="entry name" value="P450, PUTATIVE (EUROFUNG)-RELATED-RELATED"/>
    <property type="match status" value="1"/>
</dbReference>
<proteinExistence type="inferred from homology"/>
<keyword evidence="7" id="KW-0472">Membrane</keyword>
<protein>
    <submittedName>
        <fullName evidence="8">Cytochrome P450, putative</fullName>
    </submittedName>
</protein>
<feature type="transmembrane region" description="Helical" evidence="7">
    <location>
        <begin position="39"/>
        <end position="57"/>
    </location>
</feature>
<dbReference type="InterPro" id="IPR002401">
    <property type="entry name" value="Cyt_P450_E_grp-I"/>
</dbReference>
<organism evidence="8 9">
    <name type="scientific">Talaromyces stipitatus (strain ATCC 10500 / CBS 375.48 / QM 6759 / NRRL 1006)</name>
    <name type="common">Penicillium stipitatum</name>
    <dbReference type="NCBI Taxonomy" id="441959"/>
    <lineage>
        <taxon>Eukaryota</taxon>
        <taxon>Fungi</taxon>
        <taxon>Dikarya</taxon>
        <taxon>Ascomycota</taxon>
        <taxon>Pezizomycotina</taxon>
        <taxon>Eurotiomycetes</taxon>
        <taxon>Eurotiomycetidae</taxon>
        <taxon>Eurotiales</taxon>
        <taxon>Trichocomaceae</taxon>
        <taxon>Talaromyces</taxon>
        <taxon>Talaromyces sect. Talaromyces</taxon>
    </lineage>
</organism>
<dbReference type="VEuPathDB" id="FungiDB:TSTA_085250"/>
<evidence type="ECO:0000256" key="6">
    <source>
        <dbReference type="RuleBase" id="RU000461"/>
    </source>
</evidence>
<evidence type="ECO:0000256" key="4">
    <source>
        <dbReference type="ARBA" id="ARBA00023004"/>
    </source>
</evidence>
<dbReference type="PRINTS" id="PR00463">
    <property type="entry name" value="EP450I"/>
</dbReference>
<keyword evidence="7" id="KW-0812">Transmembrane</keyword>
<dbReference type="GO" id="GO:0005506">
    <property type="term" value="F:iron ion binding"/>
    <property type="evidence" value="ECO:0007669"/>
    <property type="project" value="InterPro"/>
</dbReference>
<evidence type="ECO:0000256" key="2">
    <source>
        <dbReference type="ARBA" id="ARBA00022723"/>
    </source>
</evidence>
<keyword evidence="6" id="KW-0503">Monooxygenase</keyword>
<dbReference type="GO" id="GO:0020037">
    <property type="term" value="F:heme binding"/>
    <property type="evidence" value="ECO:0007669"/>
    <property type="project" value="InterPro"/>
</dbReference>
<feature type="binding site" description="axial binding residue" evidence="5">
    <location>
        <position position="480"/>
    </location>
    <ligand>
        <name>heme</name>
        <dbReference type="ChEBI" id="CHEBI:30413"/>
    </ligand>
    <ligandPart>
        <name>Fe</name>
        <dbReference type="ChEBI" id="CHEBI:18248"/>
    </ligandPart>
</feature>
<reference evidence="9" key="1">
    <citation type="journal article" date="2015" name="Genome Announc.">
        <title>Genome sequence of the AIDS-associated pathogen Penicillium marneffei (ATCC18224) and its near taxonomic relative Talaromyces stipitatus (ATCC10500).</title>
        <authorList>
            <person name="Nierman W.C."/>
            <person name="Fedorova-Abrams N.D."/>
            <person name="Andrianopoulos A."/>
        </authorList>
    </citation>
    <scope>NUCLEOTIDE SEQUENCE [LARGE SCALE GENOMIC DNA]</scope>
    <source>
        <strain evidence="9">ATCC 10500 / CBS 375.48 / QM 6759 / NRRL 1006</strain>
    </source>
</reference>
<comment type="similarity">
    <text evidence="1 6">Belongs to the cytochrome P450 family.</text>
</comment>
<dbReference type="InterPro" id="IPR036396">
    <property type="entry name" value="Cyt_P450_sf"/>
</dbReference>
<dbReference type="PRINTS" id="PR00385">
    <property type="entry name" value="P450"/>
</dbReference>
<dbReference type="AlphaFoldDB" id="B8M0J7"/>
<keyword evidence="4 5" id="KW-0408">Iron</keyword>
<keyword evidence="7" id="KW-1133">Transmembrane helix</keyword>
<dbReference type="CDD" id="cd11065">
    <property type="entry name" value="CYP64-like"/>
    <property type="match status" value="1"/>
</dbReference>
<evidence type="ECO:0000313" key="8">
    <source>
        <dbReference type="EMBL" id="EED21294.1"/>
    </source>
</evidence>
<dbReference type="PANTHER" id="PTHR46300:SF9">
    <property type="entry name" value="P450, PUTATIVE-RELATED"/>
    <property type="match status" value="1"/>
</dbReference>